<reference evidence="1 2" key="1">
    <citation type="journal article" date="2010" name="J. Bacteriol.">
        <title>Genome sequences of Pelagibaca bermudensis HTCC2601T and Maritimibacter alkaliphilus HTCC2654T, the type strains of two marine Roseobacter genera.</title>
        <authorList>
            <person name="Thrash J.C."/>
            <person name="Cho J.C."/>
            <person name="Ferriera S."/>
            <person name="Johnson J."/>
            <person name="Vergin K.L."/>
            <person name="Giovannoni S.J."/>
        </authorList>
    </citation>
    <scope>NUCLEOTIDE SEQUENCE [LARGE SCALE GENOMIC DNA]</scope>
    <source>
        <strain evidence="2">DSM 26914 / JCM 13377 / KCTC 12554 / HTCC2601</strain>
    </source>
</reference>
<sequence>MTGETGAYGYYGKAPCRGDFLRSGLSPGLVSAWDAAMQALMVAGREALGDRWQSCYLGAPIWRFAISPGVLGPRACAGIMMPSVDKVGRQFPLCLACELDSSGWEAFCALSPLFERLEAAALAMLEDDATPDALDTALAALPPPAPKRPACQARVGDATALVSHGGPDAALAALAAGDPVGIWQTEHAGASRLLVLPDLPGCQEQAAAIFDIDAPVWGRRALQSTTPERAER</sequence>
<evidence type="ECO:0008006" key="3">
    <source>
        <dbReference type="Google" id="ProtNLM"/>
    </source>
</evidence>
<proteinExistence type="predicted"/>
<keyword evidence="2" id="KW-1185">Reference proteome</keyword>
<organism evidence="1 2">
    <name type="scientific">Salipiger bermudensis (strain DSM 26914 / JCM 13377 / KCTC 12554 / HTCC2601)</name>
    <name type="common">Pelagibaca bermudensis</name>
    <dbReference type="NCBI Taxonomy" id="314265"/>
    <lineage>
        <taxon>Bacteria</taxon>
        <taxon>Pseudomonadati</taxon>
        <taxon>Pseudomonadota</taxon>
        <taxon>Alphaproteobacteria</taxon>
        <taxon>Rhodobacterales</taxon>
        <taxon>Roseobacteraceae</taxon>
        <taxon>Salipiger</taxon>
    </lineage>
</organism>
<dbReference type="STRING" id="314265.R2601_16010"/>
<dbReference type="AlphaFoldDB" id="Q0FRE6"/>
<protein>
    <recommendedName>
        <fullName evidence="3">Type VI secretion-associated protein, BMA_A0400 family</fullName>
    </recommendedName>
</protein>
<comment type="caution">
    <text evidence="1">The sequence shown here is derived from an EMBL/GenBank/DDBJ whole genome shotgun (WGS) entry which is preliminary data.</text>
</comment>
<gene>
    <name evidence="1" type="ORF">R2601_16010</name>
</gene>
<dbReference type="Pfam" id="PF09867">
    <property type="entry name" value="TagF_N"/>
    <property type="match status" value="1"/>
</dbReference>
<accession>Q0FRE6</accession>
<dbReference type="Gene3D" id="3.40.1730.10">
    <property type="entry name" value="pa0076 domain"/>
    <property type="match status" value="1"/>
</dbReference>
<dbReference type="NCBIfam" id="TIGR03373">
    <property type="entry name" value="VI_minor_4"/>
    <property type="match status" value="1"/>
</dbReference>
<dbReference type="HOGENOM" id="CLU_084145_1_0_5"/>
<evidence type="ECO:0000313" key="1">
    <source>
        <dbReference type="EMBL" id="EAU46641.1"/>
    </source>
</evidence>
<dbReference type="InterPro" id="IPR038225">
    <property type="entry name" value="TagF_sf"/>
</dbReference>
<evidence type="ECO:0000313" key="2">
    <source>
        <dbReference type="Proteomes" id="UP000006230"/>
    </source>
</evidence>
<dbReference type="RefSeq" id="WP_007796398.1">
    <property type="nucleotide sequence ID" value="NZ_DS022276.1"/>
</dbReference>
<dbReference type="eggNOG" id="COG3913">
    <property type="taxonomic scope" value="Bacteria"/>
</dbReference>
<name>Q0FRE6_SALBH</name>
<dbReference type="EMBL" id="AATQ01000012">
    <property type="protein sequence ID" value="EAU46641.1"/>
    <property type="molecule type" value="Genomic_DNA"/>
</dbReference>
<dbReference type="InterPro" id="IPR017748">
    <property type="entry name" value="TagF"/>
</dbReference>
<dbReference type="Proteomes" id="UP000006230">
    <property type="component" value="Unassembled WGS sequence"/>
</dbReference>